<evidence type="ECO:0008006" key="4">
    <source>
        <dbReference type="Google" id="ProtNLM"/>
    </source>
</evidence>
<evidence type="ECO:0000256" key="1">
    <source>
        <dbReference type="SAM" id="Phobius"/>
    </source>
</evidence>
<proteinExistence type="predicted"/>
<feature type="transmembrane region" description="Helical" evidence="1">
    <location>
        <begin position="138"/>
        <end position="160"/>
    </location>
</feature>
<sequence length="170" mass="18818">MTRSELLTIAALIVVVAAMRMMPHPMNVTPIGALGLFAGAMLPSRLAWLLPVAALFLSDMIVGFYALPALTLVYAGFWCSAVIGRVWLARKRTPGRYVGAVLASATVFFVISNLSAWLMYYPRTLEGFVQCYVSAIPFFGRSLLGDAMYTTLLFGIYGYVRRYQPQWQTA</sequence>
<dbReference type="STRING" id="1524254.PHACT_08095"/>
<feature type="transmembrane region" description="Helical" evidence="1">
    <location>
        <begin position="63"/>
        <end position="88"/>
    </location>
</feature>
<dbReference type="AlphaFoldDB" id="A0A1E8CL22"/>
<comment type="caution">
    <text evidence="2">The sequence shown here is derived from an EMBL/GenBank/DDBJ whole genome shotgun (WGS) entry which is preliminary data.</text>
</comment>
<keyword evidence="1" id="KW-0472">Membrane</keyword>
<keyword evidence="3" id="KW-1185">Reference proteome</keyword>
<feature type="transmembrane region" description="Helical" evidence="1">
    <location>
        <begin position="97"/>
        <end position="118"/>
    </location>
</feature>
<protein>
    <recommendedName>
        <fullName evidence="4">ECF transporter S component</fullName>
    </recommendedName>
</protein>
<dbReference type="EMBL" id="MASR01000001">
    <property type="protein sequence ID" value="OFE13103.1"/>
    <property type="molecule type" value="Genomic_DNA"/>
</dbReference>
<dbReference type="Pfam" id="PF20221">
    <property type="entry name" value="DUF6580"/>
    <property type="match status" value="1"/>
</dbReference>
<name>A0A1E8CL22_9GAMM</name>
<evidence type="ECO:0000313" key="3">
    <source>
        <dbReference type="Proteomes" id="UP000175669"/>
    </source>
</evidence>
<evidence type="ECO:0000313" key="2">
    <source>
        <dbReference type="EMBL" id="OFE13103.1"/>
    </source>
</evidence>
<gene>
    <name evidence="2" type="ORF">PHACT_08095</name>
</gene>
<keyword evidence="1" id="KW-1133">Transmembrane helix</keyword>
<feature type="transmembrane region" description="Helical" evidence="1">
    <location>
        <begin position="34"/>
        <end position="57"/>
    </location>
</feature>
<accession>A0A1E8CL22</accession>
<keyword evidence="1" id="KW-0812">Transmembrane</keyword>
<dbReference type="Proteomes" id="UP000175669">
    <property type="component" value="Unassembled WGS sequence"/>
</dbReference>
<dbReference type="InterPro" id="IPR046487">
    <property type="entry name" value="DUF6580"/>
</dbReference>
<organism evidence="2 3">
    <name type="scientific">Pseudohongiella acticola</name>
    <dbReference type="NCBI Taxonomy" id="1524254"/>
    <lineage>
        <taxon>Bacteria</taxon>
        <taxon>Pseudomonadati</taxon>
        <taxon>Pseudomonadota</taxon>
        <taxon>Gammaproteobacteria</taxon>
        <taxon>Pseudomonadales</taxon>
        <taxon>Pseudohongiellaceae</taxon>
        <taxon>Pseudohongiella</taxon>
    </lineage>
</organism>
<reference evidence="3" key="1">
    <citation type="submission" date="2016-07" db="EMBL/GenBank/DDBJ databases">
        <authorList>
            <person name="Florea S."/>
            <person name="Webb J.S."/>
            <person name="Jaromczyk J."/>
            <person name="Schardl C.L."/>
        </authorList>
    </citation>
    <scope>NUCLEOTIDE SEQUENCE [LARGE SCALE GENOMIC DNA]</scope>
    <source>
        <strain evidence="3">KCTC 42131</strain>
    </source>
</reference>